<evidence type="ECO:0000256" key="13">
    <source>
        <dbReference type="SAM" id="SignalP"/>
    </source>
</evidence>
<feature type="transmembrane region" description="Helical" evidence="12">
    <location>
        <begin position="154"/>
        <end position="172"/>
    </location>
</feature>
<feature type="transmembrane region" description="Helical" evidence="12">
    <location>
        <begin position="464"/>
        <end position="485"/>
    </location>
</feature>
<evidence type="ECO:0000313" key="14">
    <source>
        <dbReference type="EMBL" id="WRQ86054.1"/>
    </source>
</evidence>
<dbReference type="CDD" id="cd11495">
    <property type="entry name" value="SLC5sbd_NIS-like_u3"/>
    <property type="match status" value="1"/>
</dbReference>
<keyword evidence="7" id="KW-0915">Sodium</keyword>
<feature type="transmembrane region" description="Helical" evidence="12">
    <location>
        <begin position="603"/>
        <end position="623"/>
    </location>
</feature>
<evidence type="ECO:0000256" key="9">
    <source>
        <dbReference type="ARBA" id="ARBA00023136"/>
    </source>
</evidence>
<feature type="transmembrane region" description="Helical" evidence="12">
    <location>
        <begin position="521"/>
        <end position="543"/>
    </location>
</feature>
<sequence>MRPARLCLLLLALLGAAAALSSSARAATTADLVSVQLRALESPAAAAALVVTDAALPATHAPLPAVALEDAVAPSGQSFRLIASQSAPRELTLHSYHEITDTWATVGSVDLPGPLTRVQPAARGFVVAVTDDTGPRDYLVEVTLARNTLPLTDWIVIVVYLIAMLGVGWLCYQQEQRKKASTDDYFLAGRNIPWWAAGISLYATGTSALSFIAIPAFTFANNWLYLGQQLLGVLGLIYVAYKMIPVLRRLNLTSIYHFLEMRFHPSIRLMSSALTIAFQLIGRLSIVLYLPALAISAVTGANVVACIVLMGLVTTAYTLIGGMKAVIWTDVIQVFVMIGGALFAIGYIIHGIDGGLPAMLELTSAEQKTRMFDFSWDLTTPTIWAITLVVLTDIPTWPREQVMMQRVFATRDDRSARSSVLTLAAVLLPGTILFYAIGSALYAFYKTHPDHLNPLIDTDATFPVFIAAELPVGITGLIIAGLFAASMSTLSSGLNSVATLTSVDFYERLVKKANSATSLRLAYAVTIFSGLVSTAVAVLFSFFDIKSMFDAGLQLTAMLGGGFAGTYALGLFTRRANWQGALIGTAASVATAVLLRTHVSPILLNPAAVAACMIVGYIASYAFPAPRQDLTGLTVYTPRAKPIVTKG</sequence>
<feature type="transmembrane region" description="Helical" evidence="12">
    <location>
        <begin position="419"/>
        <end position="444"/>
    </location>
</feature>
<keyword evidence="5 12" id="KW-0812">Transmembrane</keyword>
<feature type="transmembrane region" description="Helical" evidence="12">
    <location>
        <begin position="192"/>
        <end position="217"/>
    </location>
</feature>
<name>A0ABZ1C2X9_9BACT</name>
<dbReference type="Proteomes" id="UP000738431">
    <property type="component" value="Chromosome"/>
</dbReference>
<keyword evidence="9 12" id="KW-0472">Membrane</keyword>
<evidence type="ECO:0000256" key="4">
    <source>
        <dbReference type="ARBA" id="ARBA00022475"/>
    </source>
</evidence>
<organism evidence="14 15">
    <name type="scientific">Actomonas aquatica</name>
    <dbReference type="NCBI Taxonomy" id="2866162"/>
    <lineage>
        <taxon>Bacteria</taxon>
        <taxon>Pseudomonadati</taxon>
        <taxon>Verrucomicrobiota</taxon>
        <taxon>Opitutia</taxon>
        <taxon>Opitutales</taxon>
        <taxon>Opitutaceae</taxon>
        <taxon>Actomonas</taxon>
    </lineage>
</organism>
<evidence type="ECO:0000256" key="7">
    <source>
        <dbReference type="ARBA" id="ARBA00023053"/>
    </source>
</evidence>
<evidence type="ECO:0000256" key="1">
    <source>
        <dbReference type="ARBA" id="ARBA00004651"/>
    </source>
</evidence>
<accession>A0ABZ1C2X9</accession>
<evidence type="ECO:0000256" key="5">
    <source>
        <dbReference type="ARBA" id="ARBA00022692"/>
    </source>
</evidence>
<feature type="chain" id="PRO_5045663295" evidence="13">
    <location>
        <begin position="27"/>
        <end position="647"/>
    </location>
</feature>
<evidence type="ECO:0000256" key="6">
    <source>
        <dbReference type="ARBA" id="ARBA00022989"/>
    </source>
</evidence>
<dbReference type="Gene3D" id="1.20.1730.10">
    <property type="entry name" value="Sodium/glucose cotransporter"/>
    <property type="match status" value="1"/>
</dbReference>
<feature type="signal peptide" evidence="13">
    <location>
        <begin position="1"/>
        <end position="26"/>
    </location>
</feature>
<feature type="transmembrane region" description="Helical" evidence="12">
    <location>
        <begin position="555"/>
        <end position="573"/>
    </location>
</feature>
<dbReference type="PANTHER" id="PTHR42985:SF40">
    <property type="entry name" value="LD47995P-RELATED"/>
    <property type="match status" value="1"/>
</dbReference>
<dbReference type="NCBIfam" id="TIGR00813">
    <property type="entry name" value="sss"/>
    <property type="match status" value="1"/>
</dbReference>
<feature type="transmembrane region" description="Helical" evidence="12">
    <location>
        <begin position="223"/>
        <end position="244"/>
    </location>
</feature>
<protein>
    <submittedName>
        <fullName evidence="14">Sodium:solute symporter</fullName>
    </submittedName>
</protein>
<evidence type="ECO:0000256" key="11">
    <source>
        <dbReference type="RuleBase" id="RU362091"/>
    </source>
</evidence>
<evidence type="ECO:0000256" key="2">
    <source>
        <dbReference type="ARBA" id="ARBA00006434"/>
    </source>
</evidence>
<feature type="transmembrane region" description="Helical" evidence="12">
    <location>
        <begin position="288"/>
        <end position="313"/>
    </location>
</feature>
<dbReference type="EMBL" id="CP139781">
    <property type="protein sequence ID" value="WRQ86054.1"/>
    <property type="molecule type" value="Genomic_DNA"/>
</dbReference>
<dbReference type="Pfam" id="PF00474">
    <property type="entry name" value="SSF"/>
    <property type="match status" value="1"/>
</dbReference>
<comment type="similarity">
    <text evidence="2 11">Belongs to the sodium:solute symporter (SSF) (TC 2.A.21) family.</text>
</comment>
<evidence type="ECO:0000256" key="12">
    <source>
        <dbReference type="SAM" id="Phobius"/>
    </source>
</evidence>
<comment type="subcellular location">
    <subcellularLocation>
        <location evidence="1">Cell membrane</location>
        <topology evidence="1">Multi-pass membrane protein</topology>
    </subcellularLocation>
</comment>
<keyword evidence="4" id="KW-1003">Cell membrane</keyword>
<evidence type="ECO:0000256" key="8">
    <source>
        <dbReference type="ARBA" id="ARBA00023065"/>
    </source>
</evidence>
<keyword evidence="15" id="KW-1185">Reference proteome</keyword>
<keyword evidence="6 12" id="KW-1133">Transmembrane helix</keyword>
<reference evidence="14 15" key="1">
    <citation type="submission" date="2023-12" db="EMBL/GenBank/DDBJ databases">
        <title>Description of an unclassified Opitutus bacterium of Verrucomicrobiota.</title>
        <authorList>
            <person name="Zhang D.-F."/>
        </authorList>
    </citation>
    <scope>NUCLEOTIDE SEQUENCE [LARGE SCALE GENOMIC DNA]</scope>
    <source>
        <strain evidence="14 15">WL0086</strain>
    </source>
</reference>
<keyword evidence="3" id="KW-0813">Transport</keyword>
<dbReference type="RefSeq" id="WP_221031566.1">
    <property type="nucleotide sequence ID" value="NZ_CP139781.1"/>
</dbReference>
<keyword evidence="13" id="KW-0732">Signal</keyword>
<evidence type="ECO:0000313" key="15">
    <source>
        <dbReference type="Proteomes" id="UP000738431"/>
    </source>
</evidence>
<proteinExistence type="inferred from homology"/>
<feature type="transmembrane region" description="Helical" evidence="12">
    <location>
        <begin position="378"/>
        <end position="398"/>
    </location>
</feature>
<keyword evidence="10" id="KW-0739">Sodium transport</keyword>
<dbReference type="InterPro" id="IPR001734">
    <property type="entry name" value="Na/solute_symporter"/>
</dbReference>
<evidence type="ECO:0000256" key="3">
    <source>
        <dbReference type="ARBA" id="ARBA00022448"/>
    </source>
</evidence>
<gene>
    <name evidence="14" type="ORF">K1X11_014665</name>
</gene>
<dbReference type="PROSITE" id="PS50283">
    <property type="entry name" value="NA_SOLUT_SYMP_3"/>
    <property type="match status" value="1"/>
</dbReference>
<keyword evidence="8" id="KW-0406">Ion transport</keyword>
<feature type="transmembrane region" description="Helical" evidence="12">
    <location>
        <begin position="325"/>
        <end position="349"/>
    </location>
</feature>
<dbReference type="PANTHER" id="PTHR42985">
    <property type="entry name" value="SODIUM-COUPLED MONOCARBOXYLATE TRANSPORTER"/>
    <property type="match status" value="1"/>
</dbReference>
<dbReference type="InterPro" id="IPR051163">
    <property type="entry name" value="Sodium:Solute_Symporter_SSF"/>
</dbReference>
<dbReference type="InterPro" id="IPR038377">
    <property type="entry name" value="Na/Glc_symporter_sf"/>
</dbReference>
<evidence type="ECO:0000256" key="10">
    <source>
        <dbReference type="ARBA" id="ARBA00023201"/>
    </source>
</evidence>